<evidence type="ECO:0000313" key="2">
    <source>
        <dbReference type="Proteomes" id="UP000377803"/>
    </source>
</evidence>
<organism evidence="1 2">
    <name type="scientific">Candidatus Nanohalobium constans</name>
    <dbReference type="NCBI Taxonomy" id="2565781"/>
    <lineage>
        <taxon>Archaea</taxon>
        <taxon>Candidatus Nanohalarchaeota</taxon>
        <taxon>Candidatus Nanohalobia</taxon>
        <taxon>Candidatus Nanohalobiales</taxon>
        <taxon>Candidatus Nanohalobiaceae</taxon>
        <taxon>Candidatus Nanohalobium</taxon>
    </lineage>
</organism>
<dbReference type="EMBL" id="CP040089">
    <property type="protein sequence ID" value="QGA80212.1"/>
    <property type="molecule type" value="Genomic_DNA"/>
</dbReference>
<accession>A0A5Q0UF43</accession>
<evidence type="ECO:0000313" key="1">
    <source>
        <dbReference type="EMBL" id="QGA80212.1"/>
    </source>
</evidence>
<name>A0A5Q0UF43_9ARCH</name>
<dbReference type="InterPro" id="IPR013783">
    <property type="entry name" value="Ig-like_fold"/>
</dbReference>
<sequence length="102" mass="11340">MKIAVASTLVLAALASFSIIGPDIKPGYEEIVTGSFTEASKDTPRKQEPYIEEVHWKFDDGRNATGRLTRQNLSPGKHNITVIVEKSNGATDKYHQQLRVEK</sequence>
<dbReference type="KEGG" id="ncon:LC1Nh_0309"/>
<reference evidence="2" key="1">
    <citation type="submission" date="2019-05" db="EMBL/GenBank/DDBJ databases">
        <title>Candidatus Nanohalobium constans, a novel model system to study the DPANN nano-sized archaea: genomic and physiological characterization of a nanoarchaeon co-cultured with its chitinotrophic host.</title>
        <authorList>
            <person name="La Cono V."/>
            <person name="Arcadi E."/>
            <person name="Crisafi F."/>
            <person name="Denaro R."/>
            <person name="La Spada G."/>
            <person name="Messina E."/>
            <person name="Smedile F."/>
            <person name="Toshchakov S.V."/>
            <person name="Shevchenko M.A."/>
            <person name="Golyshin P.N."/>
            <person name="Golyshina O.V."/>
            <person name="Ferrer M."/>
            <person name="Rohde M."/>
            <person name="Mushegian A."/>
            <person name="Sorokin D.Y."/>
            <person name="Giuliano L."/>
            <person name="Yakimov M.M."/>
        </authorList>
    </citation>
    <scope>NUCLEOTIDE SEQUENCE [LARGE SCALE GENOMIC DNA]</scope>
    <source>
        <strain evidence="2">LC1Nh</strain>
    </source>
</reference>
<dbReference type="AlphaFoldDB" id="A0A5Q0UF43"/>
<gene>
    <name evidence="1" type="ORF">LC1Nh_0309</name>
</gene>
<evidence type="ECO:0008006" key="3">
    <source>
        <dbReference type="Google" id="ProtNLM"/>
    </source>
</evidence>
<protein>
    <recommendedName>
        <fullName evidence="3">PKD domain-containing protein</fullName>
    </recommendedName>
</protein>
<dbReference type="RefSeq" id="WP_153549951.1">
    <property type="nucleotide sequence ID" value="NZ_CP040089.1"/>
</dbReference>
<dbReference type="GeneID" id="42364692"/>
<keyword evidence="2" id="KW-1185">Reference proteome</keyword>
<dbReference type="Proteomes" id="UP000377803">
    <property type="component" value="Chromosome"/>
</dbReference>
<proteinExistence type="predicted"/>
<dbReference type="Gene3D" id="2.60.40.10">
    <property type="entry name" value="Immunoglobulins"/>
    <property type="match status" value="1"/>
</dbReference>